<evidence type="ECO:0000313" key="5">
    <source>
        <dbReference type="Proteomes" id="UP000005408"/>
    </source>
</evidence>
<keyword evidence="1" id="KW-0863">Zinc-finger</keyword>
<evidence type="ECO:0000256" key="1">
    <source>
        <dbReference type="PROSITE-ProRule" id="PRU00024"/>
    </source>
</evidence>
<name>A0A8W8JB70_MAGGI</name>
<accession>A0A8W8JB70</accession>
<proteinExistence type="predicted"/>
<feature type="coiled-coil region" evidence="2">
    <location>
        <begin position="132"/>
        <end position="203"/>
    </location>
</feature>
<dbReference type="GO" id="GO:0008270">
    <property type="term" value="F:zinc ion binding"/>
    <property type="evidence" value="ECO:0007669"/>
    <property type="project" value="UniProtKB-KW"/>
</dbReference>
<dbReference type="InterPro" id="IPR011042">
    <property type="entry name" value="6-blade_b-propeller_TolB-like"/>
</dbReference>
<dbReference type="PANTHER" id="PTHR25462:SF296">
    <property type="entry name" value="MEIOTIC P26, ISOFORM F"/>
    <property type="match status" value="1"/>
</dbReference>
<dbReference type="InterPro" id="IPR000315">
    <property type="entry name" value="Znf_B-box"/>
</dbReference>
<dbReference type="AlphaFoldDB" id="A0A8W8JB70"/>
<dbReference type="Proteomes" id="UP000005408">
    <property type="component" value="Unassembled WGS sequence"/>
</dbReference>
<protein>
    <recommendedName>
        <fullName evidence="3">B box-type domain-containing protein</fullName>
    </recommendedName>
</protein>
<keyword evidence="1" id="KW-0862">Zinc</keyword>
<feature type="domain" description="B box-type" evidence="3">
    <location>
        <begin position="8"/>
        <end position="53"/>
    </location>
</feature>
<dbReference type="InterPro" id="IPR047153">
    <property type="entry name" value="TRIM45/56/19-like"/>
</dbReference>
<dbReference type="SUPFAM" id="SSF57845">
    <property type="entry name" value="B-box zinc-binding domain"/>
    <property type="match status" value="1"/>
</dbReference>
<dbReference type="SUPFAM" id="SSF101898">
    <property type="entry name" value="NHL repeat"/>
    <property type="match status" value="1"/>
</dbReference>
<evidence type="ECO:0000259" key="3">
    <source>
        <dbReference type="PROSITE" id="PS50119"/>
    </source>
</evidence>
<dbReference type="PANTHER" id="PTHR25462">
    <property type="entry name" value="BONUS, ISOFORM C-RELATED"/>
    <property type="match status" value="1"/>
</dbReference>
<keyword evidence="2" id="KW-0175">Coiled coil</keyword>
<reference evidence="4" key="1">
    <citation type="submission" date="2022-08" db="UniProtKB">
        <authorList>
            <consortium name="EnsemblMetazoa"/>
        </authorList>
    </citation>
    <scope>IDENTIFICATION</scope>
    <source>
        <strain evidence="4">05x7-T-G4-1.051#20</strain>
    </source>
</reference>
<evidence type="ECO:0000256" key="2">
    <source>
        <dbReference type="SAM" id="Coils"/>
    </source>
</evidence>
<dbReference type="CDD" id="cd19756">
    <property type="entry name" value="Bbox2"/>
    <property type="match status" value="1"/>
</dbReference>
<evidence type="ECO:0000313" key="4">
    <source>
        <dbReference type="EnsemblMetazoa" id="G17541.3:cds"/>
    </source>
</evidence>
<dbReference type="EnsemblMetazoa" id="G17541.3">
    <property type="protein sequence ID" value="G17541.3:cds"/>
    <property type="gene ID" value="G17541"/>
</dbReference>
<keyword evidence="5" id="KW-1185">Reference proteome</keyword>
<dbReference type="OrthoDB" id="6068722at2759"/>
<dbReference type="Gene3D" id="3.30.160.60">
    <property type="entry name" value="Classic Zinc Finger"/>
    <property type="match status" value="1"/>
</dbReference>
<dbReference type="OMA" id="KWHEEVD"/>
<dbReference type="PROSITE" id="PS50119">
    <property type="entry name" value="ZF_BBOX"/>
    <property type="match status" value="2"/>
</dbReference>
<dbReference type="Gene3D" id="2.120.10.30">
    <property type="entry name" value="TolB, C-terminal domain"/>
    <property type="match status" value="1"/>
</dbReference>
<keyword evidence="1" id="KW-0479">Metal-binding</keyword>
<sequence>MNPKTSAQDVHRCELCEENMVDMLCFVCPQKLCKSCVGNHLVDDPGKHKLVKYQDRNTTLVLPTCEEHSSERCKNFCEECDKAVCPSCISSDSHERHKFFKISEMFDAKKEIIRNETHELEQTVYPAYKGIVEQAESNVMKLEKGYETLEQNIEKQRKKWHEEVDNIAHKLKSETGDMKKKQLKALNEHLQKLKELLAEVQGTIDSNKDLLNSSNVSKSLSYTSRNQSLKQFPAKLEVSVPCFLSQPMNSDVILEMFGVVTGFSISNQDGGYDPESQIKPAASSGKDIEMDLLNEPQIISIIETEIEYPENVACQKDGKIWIAGSKGKLKMFYGVPLNVSRLSFGVVGSSFALKELESETDECPKDIALTRTGDLIYGKKLQNVVYIARQNKTDELINLHDWGLLSFCTTPRGELLVAMTDDRKYRCRVVRFEGSKERQIIQYDHEGKPLYTSGMLRKYVKENQNGDICVADCNAGAVVVTDRAGNFRFRYTGSTLSQQEAQFRPVGITTDRQAHILVSDSLNVHIVDMNGQFLCFLNLVFNDPLRIATDSEDNLYVVETSGIVKKVRYLTELKGTLTEYIPGHVGRKRILGAQKKK</sequence>
<organism evidence="4 5">
    <name type="scientific">Magallana gigas</name>
    <name type="common">Pacific oyster</name>
    <name type="synonym">Crassostrea gigas</name>
    <dbReference type="NCBI Taxonomy" id="29159"/>
    <lineage>
        <taxon>Eukaryota</taxon>
        <taxon>Metazoa</taxon>
        <taxon>Spiralia</taxon>
        <taxon>Lophotrochozoa</taxon>
        <taxon>Mollusca</taxon>
        <taxon>Bivalvia</taxon>
        <taxon>Autobranchia</taxon>
        <taxon>Pteriomorphia</taxon>
        <taxon>Ostreida</taxon>
        <taxon>Ostreoidea</taxon>
        <taxon>Ostreidae</taxon>
        <taxon>Magallana</taxon>
    </lineage>
</organism>
<feature type="domain" description="B box-type" evidence="3">
    <location>
        <begin position="65"/>
        <end position="102"/>
    </location>
</feature>
<dbReference type="Pfam" id="PF00643">
    <property type="entry name" value="zf-B_box"/>
    <property type="match status" value="1"/>
</dbReference>